<feature type="transmembrane region" description="Helical" evidence="2">
    <location>
        <begin position="12"/>
        <end position="32"/>
    </location>
</feature>
<dbReference type="Proteomes" id="UP000013827">
    <property type="component" value="Unassembled WGS sequence"/>
</dbReference>
<feature type="transmembrane region" description="Helical" evidence="2">
    <location>
        <begin position="97"/>
        <end position="117"/>
    </location>
</feature>
<reference evidence="4" key="1">
    <citation type="journal article" date="2013" name="Nature">
        <title>Pan genome of the phytoplankton Emiliania underpins its global distribution.</title>
        <authorList>
            <person name="Read B.A."/>
            <person name="Kegel J."/>
            <person name="Klute M.J."/>
            <person name="Kuo A."/>
            <person name="Lefebvre S.C."/>
            <person name="Maumus F."/>
            <person name="Mayer C."/>
            <person name="Miller J."/>
            <person name="Monier A."/>
            <person name="Salamov A."/>
            <person name="Young J."/>
            <person name="Aguilar M."/>
            <person name="Claverie J.M."/>
            <person name="Frickenhaus S."/>
            <person name="Gonzalez K."/>
            <person name="Herman E.K."/>
            <person name="Lin Y.C."/>
            <person name="Napier J."/>
            <person name="Ogata H."/>
            <person name="Sarno A.F."/>
            <person name="Shmutz J."/>
            <person name="Schroeder D."/>
            <person name="de Vargas C."/>
            <person name="Verret F."/>
            <person name="von Dassow P."/>
            <person name="Valentin K."/>
            <person name="Van de Peer Y."/>
            <person name="Wheeler G."/>
            <person name="Dacks J.B."/>
            <person name="Delwiche C.F."/>
            <person name="Dyhrman S.T."/>
            <person name="Glockner G."/>
            <person name="John U."/>
            <person name="Richards T."/>
            <person name="Worden A.Z."/>
            <person name="Zhang X."/>
            <person name="Grigoriev I.V."/>
            <person name="Allen A.E."/>
            <person name="Bidle K."/>
            <person name="Borodovsky M."/>
            <person name="Bowler C."/>
            <person name="Brownlee C."/>
            <person name="Cock J.M."/>
            <person name="Elias M."/>
            <person name="Gladyshev V.N."/>
            <person name="Groth M."/>
            <person name="Guda C."/>
            <person name="Hadaegh A."/>
            <person name="Iglesias-Rodriguez M.D."/>
            <person name="Jenkins J."/>
            <person name="Jones B.M."/>
            <person name="Lawson T."/>
            <person name="Leese F."/>
            <person name="Lindquist E."/>
            <person name="Lobanov A."/>
            <person name="Lomsadze A."/>
            <person name="Malik S.B."/>
            <person name="Marsh M.E."/>
            <person name="Mackinder L."/>
            <person name="Mock T."/>
            <person name="Mueller-Roeber B."/>
            <person name="Pagarete A."/>
            <person name="Parker M."/>
            <person name="Probert I."/>
            <person name="Quesneville H."/>
            <person name="Raines C."/>
            <person name="Rensing S.A."/>
            <person name="Riano-Pachon D.M."/>
            <person name="Richier S."/>
            <person name="Rokitta S."/>
            <person name="Shiraiwa Y."/>
            <person name="Soanes D.M."/>
            <person name="van der Giezen M."/>
            <person name="Wahlund T.M."/>
            <person name="Williams B."/>
            <person name="Wilson W."/>
            <person name="Wolfe G."/>
            <person name="Wurch L.L."/>
        </authorList>
    </citation>
    <scope>NUCLEOTIDE SEQUENCE</scope>
</reference>
<feature type="transmembrane region" description="Helical" evidence="2">
    <location>
        <begin position="137"/>
        <end position="156"/>
    </location>
</feature>
<feature type="region of interest" description="Disordered" evidence="1">
    <location>
        <begin position="42"/>
        <end position="64"/>
    </location>
</feature>
<dbReference type="AlphaFoldDB" id="A0A0D3K4N6"/>
<evidence type="ECO:0000313" key="4">
    <source>
        <dbReference type="Proteomes" id="UP000013827"/>
    </source>
</evidence>
<evidence type="ECO:0000313" key="3">
    <source>
        <dbReference type="EnsemblProtists" id="EOD30721"/>
    </source>
</evidence>
<keyword evidence="4" id="KW-1185">Reference proteome</keyword>
<organism evidence="3 4">
    <name type="scientific">Emiliania huxleyi (strain CCMP1516)</name>
    <dbReference type="NCBI Taxonomy" id="280463"/>
    <lineage>
        <taxon>Eukaryota</taxon>
        <taxon>Haptista</taxon>
        <taxon>Haptophyta</taxon>
        <taxon>Prymnesiophyceae</taxon>
        <taxon>Isochrysidales</taxon>
        <taxon>Noelaerhabdaceae</taxon>
        <taxon>Emiliania</taxon>
    </lineage>
</organism>
<reference evidence="3" key="2">
    <citation type="submission" date="2024-10" db="UniProtKB">
        <authorList>
            <consortium name="EnsemblProtists"/>
        </authorList>
    </citation>
    <scope>IDENTIFICATION</scope>
</reference>
<keyword evidence="2" id="KW-1133">Transmembrane helix</keyword>
<dbReference type="KEGG" id="ehx:EMIHUDRAFT_442418"/>
<keyword evidence="2" id="KW-0472">Membrane</keyword>
<feature type="region of interest" description="Disordered" evidence="1">
    <location>
        <begin position="623"/>
        <end position="686"/>
    </location>
</feature>
<name>A0A0D3K4N6_EMIH1</name>
<feature type="transmembrane region" description="Helical" evidence="2">
    <location>
        <begin position="296"/>
        <end position="317"/>
    </location>
</feature>
<accession>A0A0D3K4N6</accession>
<sequence>MPLGESAELYLASFGTATACLCLTTPAICCLVRRTNRSRQRAAAATEGHRAQRSVASSRSVAEPEDSQSAACREAAEAALVRAQQAKNRVRRSFNSLVRALFLCCVLGGFGIAMAGFTAQDTSPGRTTAREFLTRFTLPFAVMVVVAPSCALLAGLDPALPRRMRSQLHRIVVVMMPLCGSVSLGLALFFALSPRLATSRPLAFTFGVLSASMWALLALSLPLLLASRTRALPRVSVLLQRQMRIVGESCGGGKPSASDWGAIPCTEWLEGWPRAAYLLEGEGYFAVAPREAAETFYTSVSLVFVMTGVAFLAAFAVASQRGAPGWSTVGLHLPLAATYGLVSPALLCRPTRRAFAACVSRLFSGGEEREAAVIAALLGGLDAAHALGLARKTFRGLPISAIGPSDLGSSEDSGLHARTVKLPLGSCDAFVSHSWHDDGGEKYAALQRWATGFEAEHGREPLVFIDKACIEQTNPAASLPCLPIYLAGCKRLVVLAGPTFTERLWTAVELFTFTVMGGTLDRIDVLPLDRRRGLAGVLDKFDAFDVTHAKCARTEDRQRLLAVIEAAFGNHGPFNLLVRTILRRRHSRRHGSTRGGGRPALSSRLSAAGLGLLWGGGGSPAVTARESTVSSIRPSDAKEGRGDGAGEESKRDEPDKEEDRGGGGLGGEQSGAAARGATTTSGAGGADVVVVRMSACVV</sequence>
<dbReference type="GeneID" id="17280203"/>
<dbReference type="HOGENOM" id="CLU_395085_0_0_1"/>
<dbReference type="EnsemblProtists" id="EOD30721">
    <property type="protein sequence ID" value="EOD30721"/>
    <property type="gene ID" value="EMIHUDRAFT_442418"/>
</dbReference>
<dbReference type="RefSeq" id="XP_005787362.1">
    <property type="nucleotide sequence ID" value="XM_005787305.1"/>
</dbReference>
<feature type="transmembrane region" description="Helical" evidence="2">
    <location>
        <begin position="168"/>
        <end position="192"/>
    </location>
</feature>
<dbReference type="GeneID" id="17275995"/>
<feature type="compositionally biased region" description="Low complexity" evidence="1">
    <location>
        <begin position="670"/>
        <end position="681"/>
    </location>
</feature>
<feature type="transmembrane region" description="Helical" evidence="2">
    <location>
        <begin position="204"/>
        <end position="226"/>
    </location>
</feature>
<keyword evidence="2" id="KW-0812">Transmembrane</keyword>
<evidence type="ECO:0000256" key="2">
    <source>
        <dbReference type="SAM" id="Phobius"/>
    </source>
</evidence>
<dbReference type="KEGG" id="ehx:EMIHUDRAFT_441069"/>
<proteinExistence type="predicted"/>
<feature type="compositionally biased region" description="Basic and acidic residues" evidence="1">
    <location>
        <begin position="635"/>
        <end position="661"/>
    </location>
</feature>
<dbReference type="PaxDb" id="2903-EOD30721"/>
<dbReference type="RefSeq" id="XP_005783150.1">
    <property type="nucleotide sequence ID" value="XM_005783093.1"/>
</dbReference>
<protein>
    <recommendedName>
        <fullName evidence="5">TIR domain-containing protein</fullName>
    </recommendedName>
</protein>
<dbReference type="EnsemblProtists" id="EOD34933">
    <property type="protein sequence ID" value="EOD34933"/>
    <property type="gene ID" value="EMIHUDRAFT_441069"/>
</dbReference>
<evidence type="ECO:0000256" key="1">
    <source>
        <dbReference type="SAM" id="MobiDB-lite"/>
    </source>
</evidence>
<evidence type="ECO:0008006" key="5">
    <source>
        <dbReference type="Google" id="ProtNLM"/>
    </source>
</evidence>